<accession>A0A0E2HST1</accession>
<protein>
    <recommendedName>
        <fullName evidence="3">Transposase</fullName>
    </recommendedName>
</protein>
<dbReference type="AlphaFoldDB" id="A0A0E2HST1"/>
<comment type="caution">
    <text evidence="1">The sequence shown here is derived from an EMBL/GenBank/DDBJ whole genome shotgun (WGS) entry which is preliminary data.</text>
</comment>
<sequence length="67" mass="7596">MSSKRTPGRSLDEWMELVTECRQSGLTDAAWCIEHGISPGCFYNAVTRLRKKACQIPELCSHMPDRP</sequence>
<reference evidence="1 2" key="1">
    <citation type="submission" date="2013-01" db="EMBL/GenBank/DDBJ databases">
        <title>The Genome Sequence of Clostridium clostridioforme 90A8.</title>
        <authorList>
            <consortium name="The Broad Institute Genome Sequencing Platform"/>
            <person name="Earl A."/>
            <person name="Ward D."/>
            <person name="Feldgarden M."/>
            <person name="Gevers D."/>
            <person name="Courvalin P."/>
            <person name="Lambert T."/>
            <person name="Walker B."/>
            <person name="Young S.K."/>
            <person name="Zeng Q."/>
            <person name="Gargeya S."/>
            <person name="Fitzgerald M."/>
            <person name="Haas B."/>
            <person name="Abouelleil A."/>
            <person name="Alvarado L."/>
            <person name="Arachchi H.M."/>
            <person name="Berlin A.M."/>
            <person name="Chapman S.B."/>
            <person name="Dewar J."/>
            <person name="Goldberg J."/>
            <person name="Griggs A."/>
            <person name="Gujja S."/>
            <person name="Hansen M."/>
            <person name="Howarth C."/>
            <person name="Imamovic A."/>
            <person name="Larimer J."/>
            <person name="McCowan C."/>
            <person name="Murphy C."/>
            <person name="Neiman D."/>
            <person name="Pearson M."/>
            <person name="Priest M."/>
            <person name="Roberts A."/>
            <person name="Saif S."/>
            <person name="Shea T."/>
            <person name="Sisk P."/>
            <person name="Sykes S."/>
            <person name="Wortman J."/>
            <person name="Nusbaum C."/>
            <person name="Birren B."/>
        </authorList>
    </citation>
    <scope>NUCLEOTIDE SEQUENCE [LARGE SCALE GENOMIC DNA]</scope>
    <source>
        <strain evidence="1 2">90A8</strain>
    </source>
</reference>
<evidence type="ECO:0000313" key="1">
    <source>
        <dbReference type="EMBL" id="ENZ18689.1"/>
    </source>
</evidence>
<evidence type="ECO:0000313" key="2">
    <source>
        <dbReference type="Proteomes" id="UP000013085"/>
    </source>
</evidence>
<dbReference type="EMBL" id="AGYR01000007">
    <property type="protein sequence ID" value="ENZ18689.1"/>
    <property type="molecule type" value="Genomic_DNA"/>
</dbReference>
<dbReference type="Proteomes" id="UP000013085">
    <property type="component" value="Unassembled WGS sequence"/>
</dbReference>
<name>A0A0E2HST1_9FIRM</name>
<dbReference type="HOGENOM" id="CLU_203168_0_0_9"/>
<dbReference type="NCBIfam" id="NF047593">
    <property type="entry name" value="IS66_ISAeme5_TnpA"/>
    <property type="match status" value="1"/>
</dbReference>
<evidence type="ECO:0008006" key="3">
    <source>
        <dbReference type="Google" id="ProtNLM"/>
    </source>
</evidence>
<gene>
    <name evidence="1" type="ORF">HMPREF1090_01006</name>
</gene>
<proteinExistence type="predicted"/>
<organism evidence="1 2">
    <name type="scientific">[Clostridium] clostridioforme 90A8</name>
    <dbReference type="NCBI Taxonomy" id="999408"/>
    <lineage>
        <taxon>Bacteria</taxon>
        <taxon>Bacillati</taxon>
        <taxon>Bacillota</taxon>
        <taxon>Clostridia</taxon>
        <taxon>Lachnospirales</taxon>
        <taxon>Lachnospiraceae</taxon>
        <taxon>Enterocloster</taxon>
    </lineage>
</organism>